<evidence type="ECO:0000256" key="7">
    <source>
        <dbReference type="ARBA" id="ARBA00022777"/>
    </source>
</evidence>
<evidence type="ECO:0000256" key="15">
    <source>
        <dbReference type="SAM" id="Phobius"/>
    </source>
</evidence>
<feature type="compositionally biased region" description="Low complexity" evidence="14">
    <location>
        <begin position="653"/>
        <end position="666"/>
    </location>
</feature>
<evidence type="ECO:0000256" key="10">
    <source>
        <dbReference type="ARBA" id="ARBA00023136"/>
    </source>
</evidence>
<feature type="region of interest" description="Disordered" evidence="14">
    <location>
        <begin position="652"/>
        <end position="672"/>
    </location>
</feature>
<dbReference type="CDD" id="cd00118">
    <property type="entry name" value="LysM"/>
    <property type="match status" value="1"/>
</dbReference>
<dbReference type="AlphaFoldDB" id="A0A7J7D135"/>
<evidence type="ECO:0000256" key="8">
    <source>
        <dbReference type="ARBA" id="ARBA00022840"/>
    </source>
</evidence>
<comment type="catalytic activity">
    <reaction evidence="12">
        <text>L-threonyl-[protein] + ATP = O-phospho-L-threonyl-[protein] + ADP + H(+)</text>
        <dbReference type="Rhea" id="RHEA:46608"/>
        <dbReference type="Rhea" id="RHEA-COMP:11060"/>
        <dbReference type="Rhea" id="RHEA-COMP:11605"/>
        <dbReference type="ChEBI" id="CHEBI:15378"/>
        <dbReference type="ChEBI" id="CHEBI:30013"/>
        <dbReference type="ChEBI" id="CHEBI:30616"/>
        <dbReference type="ChEBI" id="CHEBI:61977"/>
        <dbReference type="ChEBI" id="CHEBI:456216"/>
    </reaction>
</comment>
<dbReference type="InterPro" id="IPR017441">
    <property type="entry name" value="Protein_kinase_ATP_BS"/>
</dbReference>
<dbReference type="Gene3D" id="3.30.200.20">
    <property type="entry name" value="Phosphorylase Kinase, domain 1"/>
    <property type="match status" value="1"/>
</dbReference>
<organism evidence="18 19">
    <name type="scientific">Tripterygium wilfordii</name>
    <name type="common">Thunder God vine</name>
    <dbReference type="NCBI Taxonomy" id="458696"/>
    <lineage>
        <taxon>Eukaryota</taxon>
        <taxon>Viridiplantae</taxon>
        <taxon>Streptophyta</taxon>
        <taxon>Embryophyta</taxon>
        <taxon>Tracheophyta</taxon>
        <taxon>Spermatophyta</taxon>
        <taxon>Magnoliopsida</taxon>
        <taxon>eudicotyledons</taxon>
        <taxon>Gunneridae</taxon>
        <taxon>Pentapetalae</taxon>
        <taxon>rosids</taxon>
        <taxon>fabids</taxon>
        <taxon>Celastrales</taxon>
        <taxon>Celastraceae</taxon>
        <taxon>Tripterygium</taxon>
    </lineage>
</organism>
<dbReference type="PANTHER" id="PTHR27005:SF537">
    <property type="entry name" value="LYSM TYPE RECEPTOR KINASE"/>
    <property type="match status" value="1"/>
</dbReference>
<dbReference type="SMART" id="SM00257">
    <property type="entry name" value="LysM"/>
    <property type="match status" value="2"/>
</dbReference>
<dbReference type="Pfam" id="PF07714">
    <property type="entry name" value="PK_Tyr_Ser-Thr"/>
    <property type="match status" value="1"/>
</dbReference>
<accession>A0A7J7D135</accession>
<evidence type="ECO:0000256" key="5">
    <source>
        <dbReference type="ARBA" id="ARBA00022729"/>
    </source>
</evidence>
<evidence type="ECO:0000256" key="2">
    <source>
        <dbReference type="ARBA" id="ARBA00022527"/>
    </source>
</evidence>
<dbReference type="GO" id="GO:0005886">
    <property type="term" value="C:plasma membrane"/>
    <property type="evidence" value="ECO:0007669"/>
    <property type="project" value="TreeGrafter"/>
</dbReference>
<comment type="subcellular location">
    <subcellularLocation>
        <location evidence="1">Membrane</location>
        <topology evidence="1">Single-pass type I membrane protein</topology>
    </subcellularLocation>
</comment>
<keyword evidence="10 15" id="KW-0472">Membrane</keyword>
<dbReference type="Gene3D" id="3.10.350.10">
    <property type="entry name" value="LysM domain"/>
    <property type="match status" value="1"/>
</dbReference>
<dbReference type="InterPro" id="IPR056563">
    <property type="entry name" value="LysM3_LYK4_5"/>
</dbReference>
<dbReference type="InterPro" id="IPR036779">
    <property type="entry name" value="LysM_dom_sf"/>
</dbReference>
<protein>
    <submittedName>
        <fullName evidence="18">Putative Kinase Peptidoglycan-binding LysM</fullName>
    </submittedName>
</protein>
<keyword evidence="9 15" id="KW-1133">Transmembrane helix</keyword>
<dbReference type="OrthoDB" id="4062651at2759"/>
<evidence type="ECO:0000256" key="1">
    <source>
        <dbReference type="ARBA" id="ARBA00004479"/>
    </source>
</evidence>
<dbReference type="FunFam" id="3.30.200.20:FF:000043">
    <property type="entry name" value="Wall-associated receptor kinase 2"/>
    <property type="match status" value="1"/>
</dbReference>
<dbReference type="CDD" id="cd14066">
    <property type="entry name" value="STKc_IRAK"/>
    <property type="match status" value="1"/>
</dbReference>
<sequence>MELISFCILFIFLSLLLLQSSSGQQSYYHQSTEYCNETTALSKGYVCDRPQMSCQSFVTFQTMPAYNSPATIASILGSDASSIASINNVPSNYNFPNNKSIIVPVYCSCSGNIYQHYASYTIQAGDNYSHIANEVYPALTTCQALIGQNYYYPDIILVDAELTIPIRCVCPSENQTANGVTSLLVYKVMLGDSIRSIGEAFTVSEKSIFEANMLSENDYIYPRTPLLIPLNSKSCNENPDSFYCYCPNGYLASQEGLRCILRSKRLPTKLAVLLGVGIGFGFLCVCLIGYYLFRVIKERRNKIRKEKLFKQNGGILLQQQLASYGTTEKGKVFTEEELQRATDNYNQSRLLGQGGYGMVYKGMLPDGSIVAVKRSKVIDRNQIQQFINEVVILSQINHRNIVKLLGCCLETEFPLLVYEFVPHGTLSQHIHGVDQESSLPWEQRLRIACEVAGAVSYMHSAASFPIFHRDIKSSNILLDDKYSAKVADFGTSRPMAFDKTHLTTAVRGTFGYLDPEYFQSGQFTDKSDVYSFGVVLVELLTGEKPVSFYRVEEDRNLVSYFISSMKDDKLLQIVYARVANEARKEDLYSIAKLAVRCLRLNGKKRPTMKEVAMELEGLMKSQKCLQVEQGPEILRNELSFLHSVGEPAEYSTEESTLLSLEMEPSTISHALS</sequence>
<dbReference type="InterPro" id="IPR056562">
    <property type="entry name" value="LysM2_CERK1_LYK3_4_5"/>
</dbReference>
<dbReference type="InterPro" id="IPR000719">
    <property type="entry name" value="Prot_kinase_dom"/>
</dbReference>
<dbReference type="Proteomes" id="UP000593562">
    <property type="component" value="Unassembled WGS sequence"/>
</dbReference>
<evidence type="ECO:0000256" key="3">
    <source>
        <dbReference type="ARBA" id="ARBA00022679"/>
    </source>
</evidence>
<dbReference type="InterPro" id="IPR018392">
    <property type="entry name" value="LysM"/>
</dbReference>
<keyword evidence="19" id="KW-1185">Reference proteome</keyword>
<dbReference type="PROSITE" id="PS50011">
    <property type="entry name" value="PROTEIN_KINASE_DOM"/>
    <property type="match status" value="1"/>
</dbReference>
<reference evidence="18 19" key="1">
    <citation type="journal article" date="2020" name="Nat. Commun.">
        <title>Genome of Tripterygium wilfordii and identification of cytochrome P450 involved in triptolide biosynthesis.</title>
        <authorList>
            <person name="Tu L."/>
            <person name="Su P."/>
            <person name="Zhang Z."/>
            <person name="Gao L."/>
            <person name="Wang J."/>
            <person name="Hu T."/>
            <person name="Zhou J."/>
            <person name="Zhang Y."/>
            <person name="Zhao Y."/>
            <person name="Liu Y."/>
            <person name="Song Y."/>
            <person name="Tong Y."/>
            <person name="Lu Y."/>
            <person name="Yang J."/>
            <person name="Xu C."/>
            <person name="Jia M."/>
            <person name="Peters R.J."/>
            <person name="Huang L."/>
            <person name="Gao W."/>
        </authorList>
    </citation>
    <scope>NUCLEOTIDE SEQUENCE [LARGE SCALE GENOMIC DNA]</scope>
    <source>
        <strain evidence="19">cv. XIE 37</strain>
        <tissue evidence="18">Leaf</tissue>
    </source>
</reference>
<feature type="chain" id="PRO_5029442231" evidence="16">
    <location>
        <begin position="24"/>
        <end position="672"/>
    </location>
</feature>
<dbReference type="InParanoid" id="A0A7J7D135"/>
<dbReference type="GO" id="GO:0005524">
    <property type="term" value="F:ATP binding"/>
    <property type="evidence" value="ECO:0007669"/>
    <property type="project" value="UniProtKB-UniRule"/>
</dbReference>
<feature type="transmembrane region" description="Helical" evidence="15">
    <location>
        <begin position="270"/>
        <end position="293"/>
    </location>
</feature>
<keyword evidence="7 18" id="KW-0418">Kinase</keyword>
<dbReference type="Pfam" id="PF23473">
    <property type="entry name" value="LysM3_LYK4_5"/>
    <property type="match status" value="1"/>
</dbReference>
<dbReference type="SUPFAM" id="SSF56112">
    <property type="entry name" value="Protein kinase-like (PK-like)"/>
    <property type="match status" value="1"/>
</dbReference>
<keyword evidence="2" id="KW-0723">Serine/threonine-protein kinase</keyword>
<dbReference type="PROSITE" id="PS00107">
    <property type="entry name" value="PROTEIN_KINASE_ATP"/>
    <property type="match status" value="1"/>
</dbReference>
<dbReference type="GO" id="GO:0007166">
    <property type="term" value="P:cell surface receptor signaling pathway"/>
    <property type="evidence" value="ECO:0007669"/>
    <property type="project" value="InterPro"/>
</dbReference>
<keyword evidence="3" id="KW-0808">Transferase</keyword>
<keyword evidence="8 13" id="KW-0067">ATP-binding</keyword>
<dbReference type="InterPro" id="IPR045274">
    <property type="entry name" value="WAK-like"/>
</dbReference>
<dbReference type="PANTHER" id="PTHR27005">
    <property type="entry name" value="WALL-ASSOCIATED RECEPTOR KINASE-LIKE 21"/>
    <property type="match status" value="1"/>
</dbReference>
<evidence type="ECO:0000256" key="16">
    <source>
        <dbReference type="SAM" id="SignalP"/>
    </source>
</evidence>
<dbReference type="PROSITE" id="PS00108">
    <property type="entry name" value="PROTEIN_KINASE_ST"/>
    <property type="match status" value="1"/>
</dbReference>
<keyword evidence="6 13" id="KW-0547">Nucleotide-binding</keyword>
<dbReference type="InterPro" id="IPR056561">
    <property type="entry name" value="NFP_LYK_LysM1"/>
</dbReference>
<comment type="caution">
    <text evidence="18">The sequence shown here is derived from an EMBL/GenBank/DDBJ whole genome shotgun (WGS) entry which is preliminary data.</text>
</comment>
<proteinExistence type="predicted"/>
<evidence type="ECO:0000256" key="9">
    <source>
        <dbReference type="ARBA" id="ARBA00022989"/>
    </source>
</evidence>
<dbReference type="SMART" id="SM00220">
    <property type="entry name" value="S_TKc"/>
    <property type="match status" value="1"/>
</dbReference>
<evidence type="ECO:0000256" key="11">
    <source>
        <dbReference type="ARBA" id="ARBA00047558"/>
    </source>
</evidence>
<dbReference type="InterPro" id="IPR008271">
    <property type="entry name" value="Ser/Thr_kinase_AS"/>
</dbReference>
<evidence type="ECO:0000256" key="12">
    <source>
        <dbReference type="ARBA" id="ARBA00047951"/>
    </source>
</evidence>
<name>A0A7J7D135_TRIWF</name>
<dbReference type="InterPro" id="IPR001245">
    <property type="entry name" value="Ser-Thr/Tyr_kinase_cat_dom"/>
</dbReference>
<evidence type="ECO:0000313" key="18">
    <source>
        <dbReference type="EMBL" id="KAF5740030.1"/>
    </source>
</evidence>
<dbReference type="Pfam" id="PF23472">
    <property type="entry name" value="LysM2_CERK1_LYK3_4_5"/>
    <property type="match status" value="1"/>
</dbReference>
<evidence type="ECO:0000259" key="17">
    <source>
        <dbReference type="PROSITE" id="PS50011"/>
    </source>
</evidence>
<keyword evidence="4 15" id="KW-0812">Transmembrane</keyword>
<gene>
    <name evidence="18" type="ORF">HS088_TW11G00093</name>
</gene>
<dbReference type="FunFam" id="1.10.510.10:FF:000084">
    <property type="entry name" value="Wall-associated receptor kinase 2"/>
    <property type="match status" value="1"/>
</dbReference>
<evidence type="ECO:0000256" key="6">
    <source>
        <dbReference type="ARBA" id="ARBA00022741"/>
    </source>
</evidence>
<dbReference type="SUPFAM" id="SSF57196">
    <property type="entry name" value="EGF/Laminin"/>
    <property type="match status" value="1"/>
</dbReference>
<evidence type="ECO:0000256" key="13">
    <source>
        <dbReference type="PROSITE-ProRule" id="PRU10141"/>
    </source>
</evidence>
<evidence type="ECO:0000256" key="4">
    <source>
        <dbReference type="ARBA" id="ARBA00022692"/>
    </source>
</evidence>
<dbReference type="EMBL" id="JAAARO010000011">
    <property type="protein sequence ID" value="KAF5740030.1"/>
    <property type="molecule type" value="Genomic_DNA"/>
</dbReference>
<feature type="signal peptide" evidence="16">
    <location>
        <begin position="1"/>
        <end position="23"/>
    </location>
</feature>
<dbReference type="GO" id="GO:0004674">
    <property type="term" value="F:protein serine/threonine kinase activity"/>
    <property type="evidence" value="ECO:0007669"/>
    <property type="project" value="UniProtKB-KW"/>
</dbReference>
<feature type="binding site" evidence="13">
    <location>
        <position position="373"/>
    </location>
    <ligand>
        <name>ATP</name>
        <dbReference type="ChEBI" id="CHEBI:30616"/>
    </ligand>
</feature>
<dbReference type="InterPro" id="IPR011009">
    <property type="entry name" value="Kinase-like_dom_sf"/>
</dbReference>
<dbReference type="Gene3D" id="1.10.510.10">
    <property type="entry name" value="Transferase(Phosphotransferase) domain 1"/>
    <property type="match status" value="1"/>
</dbReference>
<comment type="catalytic activity">
    <reaction evidence="11">
        <text>L-seryl-[protein] + ATP = O-phospho-L-seryl-[protein] + ADP + H(+)</text>
        <dbReference type="Rhea" id="RHEA:17989"/>
        <dbReference type="Rhea" id="RHEA-COMP:9863"/>
        <dbReference type="Rhea" id="RHEA-COMP:11604"/>
        <dbReference type="ChEBI" id="CHEBI:15378"/>
        <dbReference type="ChEBI" id="CHEBI:29999"/>
        <dbReference type="ChEBI" id="CHEBI:30616"/>
        <dbReference type="ChEBI" id="CHEBI:83421"/>
        <dbReference type="ChEBI" id="CHEBI:456216"/>
    </reaction>
</comment>
<dbReference type="Pfam" id="PF23446">
    <property type="entry name" value="LysM1_NFP_LYK"/>
    <property type="match status" value="1"/>
</dbReference>
<feature type="domain" description="Protein kinase" evidence="17">
    <location>
        <begin position="345"/>
        <end position="619"/>
    </location>
</feature>
<evidence type="ECO:0000256" key="14">
    <source>
        <dbReference type="SAM" id="MobiDB-lite"/>
    </source>
</evidence>
<keyword evidence="5 16" id="KW-0732">Signal</keyword>
<evidence type="ECO:0000313" key="19">
    <source>
        <dbReference type="Proteomes" id="UP000593562"/>
    </source>
</evidence>